<feature type="domain" description="Tyrosine-protein kinase G-rich" evidence="12">
    <location>
        <begin position="445"/>
        <end position="515"/>
    </location>
</feature>
<comment type="catalytic activity">
    <reaction evidence="8">
        <text>L-tyrosyl-[protein] + ATP = O-phospho-L-tyrosyl-[protein] + ADP + H(+)</text>
        <dbReference type="Rhea" id="RHEA:10596"/>
        <dbReference type="Rhea" id="RHEA-COMP:10136"/>
        <dbReference type="Rhea" id="RHEA-COMP:20101"/>
        <dbReference type="ChEBI" id="CHEBI:15378"/>
        <dbReference type="ChEBI" id="CHEBI:30616"/>
        <dbReference type="ChEBI" id="CHEBI:46858"/>
        <dbReference type="ChEBI" id="CHEBI:61978"/>
        <dbReference type="ChEBI" id="CHEBI:456216"/>
        <dbReference type="EC" id="2.7.10.2"/>
    </reaction>
</comment>
<evidence type="ECO:0000256" key="10">
    <source>
        <dbReference type="SAM" id="Phobius"/>
    </source>
</evidence>
<evidence type="ECO:0000256" key="3">
    <source>
        <dbReference type="ARBA" id="ARBA00022679"/>
    </source>
</evidence>
<comment type="caution">
    <text evidence="13">The sequence shown here is derived from an EMBL/GenBank/DDBJ whole genome shotgun (WGS) entry which is preliminary data.</text>
</comment>
<keyword evidence="3 13" id="KW-0808">Transferase</keyword>
<dbReference type="Pfam" id="PF13807">
    <property type="entry name" value="GNVR"/>
    <property type="match status" value="1"/>
</dbReference>
<dbReference type="Pfam" id="PF13614">
    <property type="entry name" value="AAA_31"/>
    <property type="match status" value="1"/>
</dbReference>
<dbReference type="InterPro" id="IPR050445">
    <property type="entry name" value="Bact_polysacc_biosynth/exp"/>
</dbReference>
<feature type="coiled-coil region" evidence="9">
    <location>
        <begin position="379"/>
        <end position="406"/>
    </location>
</feature>
<keyword evidence="14" id="KW-1185">Reference proteome</keyword>
<evidence type="ECO:0000259" key="12">
    <source>
        <dbReference type="Pfam" id="PF13807"/>
    </source>
</evidence>
<keyword evidence="5 13" id="KW-0418">Kinase</keyword>
<proteinExistence type="inferred from homology"/>
<dbReference type="EMBL" id="QWDC01000002">
    <property type="protein sequence ID" value="RFZ92814.1"/>
    <property type="molecule type" value="Genomic_DNA"/>
</dbReference>
<dbReference type="CDD" id="cd05387">
    <property type="entry name" value="BY-kinase"/>
    <property type="match status" value="1"/>
</dbReference>
<dbReference type="Proteomes" id="UP000264217">
    <property type="component" value="Unassembled WGS sequence"/>
</dbReference>
<dbReference type="NCBIfam" id="TIGR01007">
    <property type="entry name" value="eps_fam"/>
    <property type="match status" value="1"/>
</dbReference>
<evidence type="ECO:0000256" key="2">
    <source>
        <dbReference type="ARBA" id="ARBA00011903"/>
    </source>
</evidence>
<dbReference type="PANTHER" id="PTHR32309">
    <property type="entry name" value="TYROSINE-PROTEIN KINASE"/>
    <property type="match status" value="1"/>
</dbReference>
<dbReference type="GO" id="GO:0005886">
    <property type="term" value="C:plasma membrane"/>
    <property type="evidence" value="ECO:0007669"/>
    <property type="project" value="TreeGrafter"/>
</dbReference>
<evidence type="ECO:0000256" key="9">
    <source>
        <dbReference type="SAM" id="Coils"/>
    </source>
</evidence>
<evidence type="ECO:0000313" key="14">
    <source>
        <dbReference type="Proteomes" id="UP000264217"/>
    </source>
</evidence>
<keyword evidence="10" id="KW-0812">Transmembrane</keyword>
<protein>
    <recommendedName>
        <fullName evidence="2">non-specific protein-tyrosine kinase</fullName>
        <ecNumber evidence="2">2.7.10.2</ecNumber>
    </recommendedName>
</protein>
<evidence type="ECO:0000313" key="13">
    <source>
        <dbReference type="EMBL" id="RFZ92814.1"/>
    </source>
</evidence>
<keyword evidence="4" id="KW-0547">Nucleotide-binding</keyword>
<keyword evidence="9" id="KW-0175">Coiled coil</keyword>
<feature type="transmembrane region" description="Helical" evidence="10">
    <location>
        <begin position="36"/>
        <end position="55"/>
    </location>
</feature>
<sequence>MVMNDRDILAQKLDFTYKKQDDVGEVRQLIAIVVNYWYLFVGGLILSIIIAFFVIQYTPKQWNVMGKIIIEDEKNSPSKLLTNGVSSDLSSLFDIKSNSYNEVRVLESRNLLRRVITEMNINVHVYDMNGLLKKELYDNSPFKIVLSHNEELNRSSNYKVTVINNQTYHLVDDDNDIDLNGSFGVPVKLPDYSITLIKTPGFKPEGDYRIAVRSIKRAENELAAKFGASLSDKQSTVIDVQLNYGNSKRGELILQKFMELYLKNNLSNKVRMADSTIKFIDSRLTVVSAELGKVEKNLETYKVNNKISDINAQSKALVQGASDYQQKLNETEVQLAVVNDLYKYVSNERNAQVVPSSLITKDMSFGSAINAYNEMLLRREQLQLNLQESSSVIKNLDQQIETARKMLLTSLKSYRHSLNISQSAIVRQNAAIGSKIADAPVKERVYLDYSRQQSLKQDLYLFLLQKREETAISQKATISNCRILDNAESDEAPFAPKKSFIYTIASLLGLFAPAAGLGLKQIMNNRISKKDDIEKHTTVAVLGQISKNTHKQKMLIYNEARTVISEEIRALRTNLKYITDGGKSNVIMFTSSMSGEGKSFISLNLGNSIALSGKKVVLLELDLRKPKLLKYLGTQANYGFTDYVISPDRDCIDDLIHPSNFNENFYFISSGTIPPNPAEMLMSPRLKELIEELRVKFDYVIIDTAPVGQVSDALVIEEFADVTCYVMRQNYTYKSQLNIVNDLQKYRKVKQLYLVVNDIELNTNGITGYGYGYGNYNNYQEIEETYGSKLSTLMRKFRPSVK</sequence>
<keyword evidence="7" id="KW-0829">Tyrosine-protein kinase</keyword>
<keyword evidence="6" id="KW-0067">ATP-binding</keyword>
<evidence type="ECO:0000256" key="6">
    <source>
        <dbReference type="ARBA" id="ARBA00022840"/>
    </source>
</evidence>
<dbReference type="InterPro" id="IPR027417">
    <property type="entry name" value="P-loop_NTPase"/>
</dbReference>
<reference evidence="13 14" key="1">
    <citation type="submission" date="2018-08" db="EMBL/GenBank/DDBJ databases">
        <title>Mucilaginibacter sp. MYSH2.</title>
        <authorList>
            <person name="Seo T."/>
        </authorList>
    </citation>
    <scope>NUCLEOTIDE SEQUENCE [LARGE SCALE GENOMIC DNA]</scope>
    <source>
        <strain evidence="13 14">MYSH2</strain>
    </source>
</reference>
<dbReference type="InterPro" id="IPR025669">
    <property type="entry name" value="AAA_dom"/>
</dbReference>
<keyword evidence="10" id="KW-0472">Membrane</keyword>
<evidence type="ECO:0000256" key="7">
    <source>
        <dbReference type="ARBA" id="ARBA00023137"/>
    </source>
</evidence>
<evidence type="ECO:0000259" key="11">
    <source>
        <dbReference type="Pfam" id="PF13614"/>
    </source>
</evidence>
<keyword evidence="10" id="KW-1133">Transmembrane helix</keyword>
<accession>A0A372NUV4</accession>
<dbReference type="PANTHER" id="PTHR32309:SF13">
    <property type="entry name" value="FERRIC ENTEROBACTIN TRANSPORT PROTEIN FEPE"/>
    <property type="match status" value="1"/>
</dbReference>
<name>A0A372NUV4_9SPHI</name>
<organism evidence="13 14">
    <name type="scientific">Mucilaginibacter conchicola</name>
    <dbReference type="NCBI Taxonomy" id="2303333"/>
    <lineage>
        <taxon>Bacteria</taxon>
        <taxon>Pseudomonadati</taxon>
        <taxon>Bacteroidota</taxon>
        <taxon>Sphingobacteriia</taxon>
        <taxon>Sphingobacteriales</taxon>
        <taxon>Sphingobacteriaceae</taxon>
        <taxon>Mucilaginibacter</taxon>
    </lineage>
</organism>
<evidence type="ECO:0000256" key="1">
    <source>
        <dbReference type="ARBA" id="ARBA00007316"/>
    </source>
</evidence>
<feature type="domain" description="AAA" evidence="11">
    <location>
        <begin position="585"/>
        <end position="709"/>
    </location>
</feature>
<dbReference type="AlphaFoldDB" id="A0A372NUV4"/>
<evidence type="ECO:0000256" key="8">
    <source>
        <dbReference type="ARBA" id="ARBA00051245"/>
    </source>
</evidence>
<comment type="similarity">
    <text evidence="1">Belongs to the CpsD/CapB family.</text>
</comment>
<evidence type="ECO:0000256" key="5">
    <source>
        <dbReference type="ARBA" id="ARBA00022777"/>
    </source>
</evidence>
<dbReference type="InterPro" id="IPR032807">
    <property type="entry name" value="GNVR"/>
</dbReference>
<dbReference type="GO" id="GO:0005524">
    <property type="term" value="F:ATP binding"/>
    <property type="evidence" value="ECO:0007669"/>
    <property type="project" value="UniProtKB-KW"/>
</dbReference>
<gene>
    <name evidence="13" type="ORF">D0C36_15575</name>
</gene>
<dbReference type="GO" id="GO:0004715">
    <property type="term" value="F:non-membrane spanning protein tyrosine kinase activity"/>
    <property type="evidence" value="ECO:0007669"/>
    <property type="project" value="UniProtKB-EC"/>
</dbReference>
<dbReference type="InterPro" id="IPR005702">
    <property type="entry name" value="Wzc-like_C"/>
</dbReference>
<dbReference type="SUPFAM" id="SSF52540">
    <property type="entry name" value="P-loop containing nucleoside triphosphate hydrolases"/>
    <property type="match status" value="1"/>
</dbReference>
<dbReference type="Gene3D" id="3.40.50.300">
    <property type="entry name" value="P-loop containing nucleotide triphosphate hydrolases"/>
    <property type="match status" value="1"/>
</dbReference>
<evidence type="ECO:0000256" key="4">
    <source>
        <dbReference type="ARBA" id="ARBA00022741"/>
    </source>
</evidence>
<dbReference type="EC" id="2.7.10.2" evidence="2"/>